<dbReference type="GO" id="GO:0006355">
    <property type="term" value="P:regulation of DNA-templated transcription"/>
    <property type="evidence" value="ECO:0007669"/>
    <property type="project" value="InterPro"/>
</dbReference>
<sequence length="224" mass="24981">MRDIRTFIDWLSYHPTCDEISRALVMEYMASAGACCARIGRLHPNDSLEFLGEYGFDAGQAKQTFPSEVWRSWSNDEALIALGKNSEPWNPSKNLLMIQLRERGAVHGYLVIRFSNPVEDTNAVEEIARNYAVALGLYLSLAHEPGAGGSRNVIERIETGSDQLTPRQISILRGMVEGKTNHELANELGFSVSTIRHETMRIYQALSVSDRKEAAKKALSLALI</sequence>
<dbReference type="PANTHER" id="PTHR43214">
    <property type="entry name" value="TWO-COMPONENT RESPONSE REGULATOR"/>
    <property type="match status" value="1"/>
</dbReference>
<dbReference type="GO" id="GO:0003677">
    <property type="term" value="F:DNA binding"/>
    <property type="evidence" value="ECO:0007669"/>
    <property type="project" value="UniProtKB-KW"/>
</dbReference>
<proteinExistence type="predicted"/>
<dbReference type="EMBL" id="CAEZVX010000055">
    <property type="protein sequence ID" value="CAB4640684.1"/>
    <property type="molecule type" value="Genomic_DNA"/>
</dbReference>
<evidence type="ECO:0000313" key="3">
    <source>
        <dbReference type="EMBL" id="CAB4582342.1"/>
    </source>
</evidence>
<organism evidence="4">
    <name type="scientific">freshwater metagenome</name>
    <dbReference type="NCBI Taxonomy" id="449393"/>
    <lineage>
        <taxon>unclassified sequences</taxon>
        <taxon>metagenomes</taxon>
        <taxon>ecological metagenomes</taxon>
    </lineage>
</organism>
<evidence type="ECO:0000259" key="2">
    <source>
        <dbReference type="PROSITE" id="PS50043"/>
    </source>
</evidence>
<dbReference type="PRINTS" id="PR00038">
    <property type="entry name" value="HTHLUXR"/>
</dbReference>
<name>A0A6J6JWS3_9ZZZZ</name>
<dbReference type="InterPro" id="IPR016032">
    <property type="entry name" value="Sig_transdc_resp-reg_C-effctor"/>
</dbReference>
<reference evidence="4" key="1">
    <citation type="submission" date="2020-05" db="EMBL/GenBank/DDBJ databases">
        <authorList>
            <person name="Chiriac C."/>
            <person name="Salcher M."/>
            <person name="Ghai R."/>
            <person name="Kavagutti S V."/>
        </authorList>
    </citation>
    <scope>NUCLEOTIDE SEQUENCE</scope>
</reference>
<evidence type="ECO:0000256" key="1">
    <source>
        <dbReference type="ARBA" id="ARBA00023125"/>
    </source>
</evidence>
<accession>A0A6J6JWS3</accession>
<evidence type="ECO:0000313" key="4">
    <source>
        <dbReference type="EMBL" id="CAB4640684.1"/>
    </source>
</evidence>
<dbReference type="EMBL" id="CAEZTX010000047">
    <property type="protein sequence ID" value="CAB4582342.1"/>
    <property type="molecule type" value="Genomic_DNA"/>
</dbReference>
<feature type="domain" description="HTH luxR-type" evidence="2">
    <location>
        <begin position="157"/>
        <end position="222"/>
    </location>
</feature>
<dbReference type="CDD" id="cd06170">
    <property type="entry name" value="LuxR_C_like"/>
    <property type="match status" value="1"/>
</dbReference>
<dbReference type="Gene3D" id="1.10.10.10">
    <property type="entry name" value="Winged helix-like DNA-binding domain superfamily/Winged helix DNA-binding domain"/>
    <property type="match status" value="1"/>
</dbReference>
<dbReference type="SMART" id="SM00421">
    <property type="entry name" value="HTH_LUXR"/>
    <property type="match status" value="1"/>
</dbReference>
<dbReference type="Pfam" id="PF00196">
    <property type="entry name" value="GerE"/>
    <property type="match status" value="1"/>
</dbReference>
<dbReference type="InterPro" id="IPR039420">
    <property type="entry name" value="WalR-like"/>
</dbReference>
<dbReference type="InterPro" id="IPR036388">
    <property type="entry name" value="WH-like_DNA-bd_sf"/>
</dbReference>
<dbReference type="SUPFAM" id="SSF46894">
    <property type="entry name" value="C-terminal effector domain of the bipartite response regulators"/>
    <property type="match status" value="1"/>
</dbReference>
<dbReference type="AlphaFoldDB" id="A0A6J6JWS3"/>
<dbReference type="InterPro" id="IPR000792">
    <property type="entry name" value="Tscrpt_reg_LuxR_C"/>
</dbReference>
<keyword evidence="1" id="KW-0238">DNA-binding</keyword>
<gene>
    <name evidence="3" type="ORF">UFOPK1755_00608</name>
    <name evidence="4" type="ORF">UFOPK2155_00524</name>
</gene>
<dbReference type="PROSITE" id="PS50043">
    <property type="entry name" value="HTH_LUXR_2"/>
    <property type="match status" value="1"/>
</dbReference>
<protein>
    <submittedName>
        <fullName evidence="4">Unannotated protein</fullName>
    </submittedName>
</protein>